<dbReference type="InterPro" id="IPR036640">
    <property type="entry name" value="ABC1_TM_sf"/>
</dbReference>
<evidence type="ECO:0000259" key="10">
    <source>
        <dbReference type="PROSITE" id="PS50893"/>
    </source>
</evidence>
<comment type="subcellular location">
    <subcellularLocation>
        <location evidence="1">Cell membrane</location>
        <topology evidence="1">Multi-pass membrane protein</topology>
    </subcellularLocation>
</comment>
<dbReference type="STRING" id="1073423.SAMN04488700_1246"/>
<sequence>MSFKKMNKTRKTLEEEGYIVENKGETKGSIKKFLFLMNQLNWPKGRMALAFLLSLFSTGASLAIPLVTKELVDSLTTASFNWQTGFFLFAVFVLQGLLGGLSLYLLAYIGETIVADLRIKLWNKVLRLPVSYYDDNETGETMSRITQDTSRLKQLVSEHLVSFITGMISIIGAVGILLYLDWKITLLMLTSIPISLAIILPLGNIMYKIARATQTEMATLSGHLSRVLGDIRLVKAYQAESKEGEKGEKAIHSLFLFGLKEAKIQSIISPVMTLVMMSIVVVILGYGGAQVSKGLLSAGTLVAIIFLLFQIIVPFAQMTQVFTIFQKAVGATERIQEILDMASEQADGITVISEGALCFEGVYFSYESGAEVLKDISFQVQPGTITAFVGPSGGGKTTIFSLLERFYLPTAGEIRLGGTPIAALALSNWRKRIGYVSQESPLLSGTIMDNIVFGLANRPSIEEVKSAAQSANALEFIEEMSNGFETLVGERGMKLSGGQRQRIAIARALLNNPEILLLDEATSNLDSGSQTHVQEALQRLMKGRTTLIIAHRLSTVVEADQLVFLERGRITGMGTHQELLESHLLYREFAKGQGLLS</sequence>
<keyword evidence="2" id="KW-0813">Transport</keyword>
<dbReference type="InterPro" id="IPR039421">
    <property type="entry name" value="Type_1_exporter"/>
</dbReference>
<dbReference type="PROSITE" id="PS50893">
    <property type="entry name" value="ABC_TRANSPORTER_2"/>
    <property type="match status" value="1"/>
</dbReference>
<dbReference type="FunFam" id="3.40.50.300:FF:000221">
    <property type="entry name" value="Multidrug ABC transporter ATP-binding protein"/>
    <property type="match status" value="1"/>
</dbReference>
<dbReference type="SMART" id="SM00382">
    <property type="entry name" value="AAA"/>
    <property type="match status" value="1"/>
</dbReference>
<feature type="transmembrane region" description="Helical" evidence="9">
    <location>
        <begin position="267"/>
        <end position="289"/>
    </location>
</feature>
<dbReference type="Proteomes" id="UP000193435">
    <property type="component" value="Unassembled WGS sequence"/>
</dbReference>
<protein>
    <submittedName>
        <fullName evidence="12">ATP-binding cassette, subfamily B, AbcA/BmrA</fullName>
    </submittedName>
</protein>
<feature type="transmembrane region" description="Helical" evidence="9">
    <location>
        <begin position="47"/>
        <end position="66"/>
    </location>
</feature>
<dbReference type="Gene3D" id="3.40.50.300">
    <property type="entry name" value="P-loop containing nucleotide triphosphate hydrolases"/>
    <property type="match status" value="1"/>
</dbReference>
<keyword evidence="7 9" id="KW-1133">Transmembrane helix</keyword>
<dbReference type="PROSITE" id="PS50929">
    <property type="entry name" value="ABC_TM1F"/>
    <property type="match status" value="1"/>
</dbReference>
<dbReference type="Pfam" id="PF00005">
    <property type="entry name" value="ABC_tran"/>
    <property type="match status" value="1"/>
</dbReference>
<dbReference type="InterPro" id="IPR003439">
    <property type="entry name" value="ABC_transporter-like_ATP-bd"/>
</dbReference>
<name>A0A1X7N1X2_9LACT</name>
<dbReference type="SUPFAM" id="SSF52540">
    <property type="entry name" value="P-loop containing nucleoside triphosphate hydrolases"/>
    <property type="match status" value="1"/>
</dbReference>
<dbReference type="GO" id="GO:0005524">
    <property type="term" value="F:ATP binding"/>
    <property type="evidence" value="ECO:0007669"/>
    <property type="project" value="UniProtKB-KW"/>
</dbReference>
<dbReference type="InterPro" id="IPR011527">
    <property type="entry name" value="ABC1_TM_dom"/>
</dbReference>
<evidence type="ECO:0000256" key="4">
    <source>
        <dbReference type="ARBA" id="ARBA00022692"/>
    </source>
</evidence>
<dbReference type="InterPro" id="IPR027417">
    <property type="entry name" value="P-loop_NTPase"/>
</dbReference>
<evidence type="ECO:0000256" key="9">
    <source>
        <dbReference type="SAM" id="Phobius"/>
    </source>
</evidence>
<evidence type="ECO:0000256" key="1">
    <source>
        <dbReference type="ARBA" id="ARBA00004651"/>
    </source>
</evidence>
<dbReference type="GO" id="GO:0005886">
    <property type="term" value="C:plasma membrane"/>
    <property type="evidence" value="ECO:0007669"/>
    <property type="project" value="UniProtKB-SubCell"/>
</dbReference>
<evidence type="ECO:0000256" key="2">
    <source>
        <dbReference type="ARBA" id="ARBA00022448"/>
    </source>
</evidence>
<reference evidence="12 13" key="1">
    <citation type="submission" date="2017-04" db="EMBL/GenBank/DDBJ databases">
        <authorList>
            <person name="Afonso C.L."/>
            <person name="Miller P.J."/>
            <person name="Scott M.A."/>
            <person name="Spackman E."/>
            <person name="Goraichik I."/>
            <person name="Dimitrov K.M."/>
            <person name="Suarez D.L."/>
            <person name="Swayne D.E."/>
        </authorList>
    </citation>
    <scope>NUCLEOTIDE SEQUENCE [LARGE SCALE GENOMIC DNA]</scope>
    <source>
        <strain evidence="12 13">LMG26642</strain>
    </source>
</reference>
<organism evidence="12 13">
    <name type="scientific">Carnobacterium iners</name>
    <dbReference type="NCBI Taxonomy" id="1073423"/>
    <lineage>
        <taxon>Bacteria</taxon>
        <taxon>Bacillati</taxon>
        <taxon>Bacillota</taxon>
        <taxon>Bacilli</taxon>
        <taxon>Lactobacillales</taxon>
        <taxon>Carnobacteriaceae</taxon>
        <taxon>Carnobacterium</taxon>
    </lineage>
</organism>
<accession>A0A1X7N1X2</accession>
<dbReference type="CDD" id="cd18551">
    <property type="entry name" value="ABC_6TM_LmrA_like"/>
    <property type="match status" value="1"/>
</dbReference>
<keyword evidence="3" id="KW-1003">Cell membrane</keyword>
<dbReference type="Pfam" id="PF00664">
    <property type="entry name" value="ABC_membrane"/>
    <property type="match status" value="1"/>
</dbReference>
<feature type="domain" description="ABC transmembrane type-1" evidence="11">
    <location>
        <begin position="48"/>
        <end position="327"/>
    </location>
</feature>
<feature type="transmembrane region" description="Helical" evidence="9">
    <location>
        <begin position="186"/>
        <end position="207"/>
    </location>
</feature>
<feature type="transmembrane region" description="Helical" evidence="9">
    <location>
        <begin position="160"/>
        <end position="180"/>
    </location>
</feature>
<keyword evidence="13" id="KW-1185">Reference proteome</keyword>
<keyword evidence="8 9" id="KW-0472">Membrane</keyword>
<dbReference type="InterPro" id="IPR003593">
    <property type="entry name" value="AAA+_ATPase"/>
</dbReference>
<dbReference type="InterPro" id="IPR017871">
    <property type="entry name" value="ABC_transporter-like_CS"/>
</dbReference>
<evidence type="ECO:0000256" key="8">
    <source>
        <dbReference type="ARBA" id="ARBA00023136"/>
    </source>
</evidence>
<feature type="domain" description="ABC transporter" evidence="10">
    <location>
        <begin position="357"/>
        <end position="592"/>
    </location>
</feature>
<proteinExistence type="predicted"/>
<evidence type="ECO:0000313" key="12">
    <source>
        <dbReference type="EMBL" id="SMH31274.1"/>
    </source>
</evidence>
<feature type="transmembrane region" description="Helical" evidence="9">
    <location>
        <begin position="295"/>
        <end position="316"/>
    </location>
</feature>
<dbReference type="SUPFAM" id="SSF90123">
    <property type="entry name" value="ABC transporter transmembrane region"/>
    <property type="match status" value="1"/>
</dbReference>
<dbReference type="PANTHER" id="PTHR43394">
    <property type="entry name" value="ATP-DEPENDENT PERMEASE MDL1, MITOCHONDRIAL"/>
    <property type="match status" value="1"/>
</dbReference>
<evidence type="ECO:0000259" key="11">
    <source>
        <dbReference type="PROSITE" id="PS50929"/>
    </source>
</evidence>
<evidence type="ECO:0000256" key="6">
    <source>
        <dbReference type="ARBA" id="ARBA00022840"/>
    </source>
</evidence>
<evidence type="ECO:0000256" key="7">
    <source>
        <dbReference type="ARBA" id="ARBA00022989"/>
    </source>
</evidence>
<dbReference type="Gene3D" id="1.20.1560.10">
    <property type="entry name" value="ABC transporter type 1, transmembrane domain"/>
    <property type="match status" value="1"/>
</dbReference>
<dbReference type="PANTHER" id="PTHR43394:SF1">
    <property type="entry name" value="ATP-BINDING CASSETTE SUB-FAMILY B MEMBER 10, MITOCHONDRIAL"/>
    <property type="match status" value="1"/>
</dbReference>
<gene>
    <name evidence="12" type="ORF">SAMN04488700_1246</name>
</gene>
<dbReference type="EMBL" id="FXBJ01000002">
    <property type="protein sequence ID" value="SMH31274.1"/>
    <property type="molecule type" value="Genomic_DNA"/>
</dbReference>
<dbReference type="AlphaFoldDB" id="A0A1X7N1X2"/>
<evidence type="ECO:0000256" key="3">
    <source>
        <dbReference type="ARBA" id="ARBA00022475"/>
    </source>
</evidence>
<evidence type="ECO:0000256" key="5">
    <source>
        <dbReference type="ARBA" id="ARBA00022741"/>
    </source>
</evidence>
<dbReference type="GO" id="GO:0016887">
    <property type="term" value="F:ATP hydrolysis activity"/>
    <property type="evidence" value="ECO:0007669"/>
    <property type="project" value="InterPro"/>
</dbReference>
<dbReference type="GO" id="GO:0015421">
    <property type="term" value="F:ABC-type oligopeptide transporter activity"/>
    <property type="evidence" value="ECO:0007669"/>
    <property type="project" value="TreeGrafter"/>
</dbReference>
<keyword evidence="6 12" id="KW-0067">ATP-binding</keyword>
<feature type="transmembrane region" description="Helical" evidence="9">
    <location>
        <begin position="86"/>
        <end position="110"/>
    </location>
</feature>
<keyword evidence="4 9" id="KW-0812">Transmembrane</keyword>
<evidence type="ECO:0000313" key="13">
    <source>
        <dbReference type="Proteomes" id="UP000193435"/>
    </source>
</evidence>
<dbReference type="PROSITE" id="PS00211">
    <property type="entry name" value="ABC_TRANSPORTER_1"/>
    <property type="match status" value="1"/>
</dbReference>
<keyword evidence="5" id="KW-0547">Nucleotide-binding</keyword>